<dbReference type="FunFam" id="1.25.40.10:FF:000470">
    <property type="entry name" value="Pentatricopeptide repeat-containing protein At5g66520"/>
    <property type="match status" value="1"/>
</dbReference>
<evidence type="ECO:0000256" key="1">
    <source>
        <dbReference type="ARBA" id="ARBA00006643"/>
    </source>
</evidence>
<keyword evidence="2" id="KW-0677">Repeat</keyword>
<dbReference type="AlphaFoldDB" id="A0A9E7GTK1"/>
<gene>
    <name evidence="3" type="ORF">MUK42_11845</name>
</gene>
<dbReference type="InterPro" id="IPR002885">
    <property type="entry name" value="PPR_rpt"/>
</dbReference>
<dbReference type="FunFam" id="1.25.40.10:FF:000690">
    <property type="entry name" value="Pentatricopeptide repeat-containing protein"/>
    <property type="match status" value="1"/>
</dbReference>
<evidence type="ECO:0000313" key="4">
    <source>
        <dbReference type="Proteomes" id="UP001055439"/>
    </source>
</evidence>
<protein>
    <submittedName>
        <fullName evidence="3">PPR repeat</fullName>
    </submittedName>
</protein>
<reference evidence="3" key="1">
    <citation type="submission" date="2022-05" db="EMBL/GenBank/DDBJ databases">
        <title>The Musa troglodytarum L. genome provides insights into the mechanism of non-climacteric behaviour and enrichment of carotenoids.</title>
        <authorList>
            <person name="Wang J."/>
        </authorList>
    </citation>
    <scope>NUCLEOTIDE SEQUENCE</scope>
    <source>
        <tissue evidence="3">Leaf</tissue>
    </source>
</reference>
<dbReference type="OrthoDB" id="185373at2759"/>
<dbReference type="PANTHER" id="PTHR47926:SF528">
    <property type="entry name" value="PENTATRICOPEPTIDE REPEAT-CONTAINING PROTEIN"/>
    <property type="match status" value="1"/>
</dbReference>
<dbReference type="InterPro" id="IPR046848">
    <property type="entry name" value="E_motif"/>
</dbReference>
<dbReference type="GO" id="GO:0003729">
    <property type="term" value="F:mRNA binding"/>
    <property type="evidence" value="ECO:0007669"/>
    <property type="project" value="UniProtKB-ARBA"/>
</dbReference>
<dbReference type="Pfam" id="PF01535">
    <property type="entry name" value="PPR"/>
    <property type="match status" value="3"/>
</dbReference>
<dbReference type="Pfam" id="PF20431">
    <property type="entry name" value="E_motif"/>
    <property type="match status" value="1"/>
</dbReference>
<dbReference type="GO" id="GO:0009451">
    <property type="term" value="P:RNA modification"/>
    <property type="evidence" value="ECO:0007669"/>
    <property type="project" value="InterPro"/>
</dbReference>
<dbReference type="Gene3D" id="1.25.40.10">
    <property type="entry name" value="Tetratricopeptide repeat domain"/>
    <property type="match status" value="4"/>
</dbReference>
<organism evidence="3 4">
    <name type="scientific">Musa troglodytarum</name>
    <name type="common">fe'i banana</name>
    <dbReference type="NCBI Taxonomy" id="320322"/>
    <lineage>
        <taxon>Eukaryota</taxon>
        <taxon>Viridiplantae</taxon>
        <taxon>Streptophyta</taxon>
        <taxon>Embryophyta</taxon>
        <taxon>Tracheophyta</taxon>
        <taxon>Spermatophyta</taxon>
        <taxon>Magnoliopsida</taxon>
        <taxon>Liliopsida</taxon>
        <taxon>Zingiberales</taxon>
        <taxon>Musaceae</taxon>
        <taxon>Musa</taxon>
    </lineage>
</organism>
<dbReference type="FunFam" id="1.25.40.10:FF:000348">
    <property type="entry name" value="Pentatricopeptide repeat-containing protein chloroplastic"/>
    <property type="match status" value="1"/>
</dbReference>
<dbReference type="Proteomes" id="UP001055439">
    <property type="component" value="Chromosome 7"/>
</dbReference>
<dbReference type="EMBL" id="CP097509">
    <property type="protein sequence ID" value="URE21629.1"/>
    <property type="molecule type" value="Genomic_DNA"/>
</dbReference>
<proteinExistence type="inferred from homology"/>
<sequence>MFETAALAWRAASAIFFFFQPSRHQVSSLPRPKPHADQTLLSLLQRCSSMKRLKQLHGQLITNDLLSRAPTLGKLIAFCCVSDGGDLRYGRRVFDLVPRPNTFMWNSLIRGYSYSRDPREALVLHRRMLRCGLLPNQFTLPFVLKSCASELASTEASVVHALIFKLGFESQVFVANALLSAYSSCGFIGLARKVFDDIPNRNVVSWNSIISGYAQAGDCVEAFNMFRAMTNSNVESDGFTLVSLLTACAQAGNLGLGRVAHHYIVITGVSVDLIAANALLDMYGKCGELFVAKKCFNRMALRNVVSWTSMVCAFAKHGLLDVARSWFDQMPERNVVSWNAMISCYVQHGLSREGLDLYTHMQSSRVIPDEVTLVAVLLACSQTGDLVTGKEIHEYITERITKPSVTLFNSLVDMYAKCGSVDIALDIFRVMPEKTVVSWNVIIGAFAIHGCAFDAIELFRQMISEGFSPDTITFTRLLCACSHGGLLEVGKYYFEAMSIDYKVPYKIEHYACMVDLLGRGGQIEQAVELIRSMPMKPDIVIWGALLGACRIHGNMKTGEEVMKQLLELESDSGGLYVLVSNMYSERHRWEDMKKIREHMKKSQIKKCRAISSIEINGNINEFLVEDMRHENSSDIYCLLQTLTDHLISAGHPSIPLGAIKEQPVSFALTKYMSIAEYHLHDSVTFCLVELENKCHVTCNLEHMFSDST</sequence>
<evidence type="ECO:0000256" key="2">
    <source>
        <dbReference type="ARBA" id="ARBA00022737"/>
    </source>
</evidence>
<dbReference type="NCBIfam" id="TIGR00756">
    <property type="entry name" value="PPR"/>
    <property type="match status" value="5"/>
</dbReference>
<accession>A0A9E7GTK1</accession>
<keyword evidence="4" id="KW-1185">Reference proteome</keyword>
<evidence type="ECO:0000313" key="3">
    <source>
        <dbReference type="EMBL" id="URE21629.1"/>
    </source>
</evidence>
<dbReference type="InterPro" id="IPR011990">
    <property type="entry name" value="TPR-like_helical_dom_sf"/>
</dbReference>
<name>A0A9E7GTK1_9LILI</name>
<dbReference type="InterPro" id="IPR046960">
    <property type="entry name" value="PPR_At4g14850-like_plant"/>
</dbReference>
<dbReference type="PANTHER" id="PTHR47926">
    <property type="entry name" value="PENTATRICOPEPTIDE REPEAT-CONTAINING PROTEIN"/>
    <property type="match status" value="1"/>
</dbReference>
<dbReference type="Pfam" id="PF13041">
    <property type="entry name" value="PPR_2"/>
    <property type="match status" value="4"/>
</dbReference>
<comment type="similarity">
    <text evidence="1">Belongs to the PPR family. PCMP-H subfamily.</text>
</comment>